<proteinExistence type="inferred from homology"/>
<keyword evidence="5" id="KW-0378">Hydrolase</keyword>
<dbReference type="Gene3D" id="3.20.20.140">
    <property type="entry name" value="Metal-dependent hydrolases"/>
    <property type="match status" value="1"/>
</dbReference>
<dbReference type="GO" id="GO:0043103">
    <property type="term" value="P:hypoxanthine salvage"/>
    <property type="evidence" value="ECO:0007669"/>
    <property type="project" value="TreeGrafter"/>
</dbReference>
<evidence type="ECO:0000256" key="4">
    <source>
        <dbReference type="ARBA" id="ARBA00022723"/>
    </source>
</evidence>
<evidence type="ECO:0000259" key="7">
    <source>
        <dbReference type="Pfam" id="PF00962"/>
    </source>
</evidence>
<dbReference type="GO" id="GO:0004000">
    <property type="term" value="F:adenosine deaminase activity"/>
    <property type="evidence" value="ECO:0007669"/>
    <property type="project" value="UniProtKB-ARBA"/>
</dbReference>
<dbReference type="EMBL" id="CAJNYV010002432">
    <property type="protein sequence ID" value="CAF3477481.1"/>
    <property type="molecule type" value="Genomic_DNA"/>
</dbReference>
<feature type="domain" description="Adenosine deaminase" evidence="7">
    <location>
        <begin position="45"/>
        <end position="296"/>
    </location>
</feature>
<organism evidence="8 9">
    <name type="scientific">Rotaria socialis</name>
    <dbReference type="NCBI Taxonomy" id="392032"/>
    <lineage>
        <taxon>Eukaryota</taxon>
        <taxon>Metazoa</taxon>
        <taxon>Spiralia</taxon>
        <taxon>Gnathifera</taxon>
        <taxon>Rotifera</taxon>
        <taxon>Eurotatoria</taxon>
        <taxon>Bdelloidea</taxon>
        <taxon>Philodinida</taxon>
        <taxon>Philodinidae</taxon>
        <taxon>Rotaria</taxon>
    </lineage>
</organism>
<comment type="caution">
    <text evidence="8">The sequence shown here is derived from an EMBL/GenBank/DDBJ whole genome shotgun (WGS) entry which is preliminary data.</text>
</comment>
<dbReference type="EC" id="3.5.4.4" evidence="3"/>
<dbReference type="GO" id="GO:0005829">
    <property type="term" value="C:cytosol"/>
    <property type="evidence" value="ECO:0007669"/>
    <property type="project" value="TreeGrafter"/>
</dbReference>
<protein>
    <recommendedName>
        <fullName evidence="3">adenosine deaminase</fullName>
        <ecNumber evidence="3">3.5.4.4</ecNumber>
    </recommendedName>
</protein>
<feature type="domain" description="Adenosine deaminase" evidence="7">
    <location>
        <begin position="332"/>
        <end position="401"/>
    </location>
</feature>
<dbReference type="Proteomes" id="UP000663865">
    <property type="component" value="Unassembled WGS sequence"/>
</dbReference>
<dbReference type="PANTHER" id="PTHR11409:SF43">
    <property type="entry name" value="ADENOSINE DEAMINASE"/>
    <property type="match status" value="1"/>
</dbReference>
<evidence type="ECO:0000256" key="2">
    <source>
        <dbReference type="ARBA" id="ARBA00006676"/>
    </source>
</evidence>
<comment type="cofactor">
    <cofactor evidence="1">
        <name>Zn(2+)</name>
        <dbReference type="ChEBI" id="CHEBI:29105"/>
    </cofactor>
</comment>
<dbReference type="SUPFAM" id="SSF51556">
    <property type="entry name" value="Metallo-dependent hydrolases"/>
    <property type="match status" value="1"/>
</dbReference>
<dbReference type="AlphaFoldDB" id="A0A818FL96"/>
<reference evidence="8" key="1">
    <citation type="submission" date="2021-02" db="EMBL/GenBank/DDBJ databases">
        <authorList>
            <person name="Nowell W R."/>
        </authorList>
    </citation>
    <scope>NUCLEOTIDE SEQUENCE</scope>
</reference>
<dbReference type="GO" id="GO:0006154">
    <property type="term" value="P:adenosine catabolic process"/>
    <property type="evidence" value="ECO:0007669"/>
    <property type="project" value="TreeGrafter"/>
</dbReference>
<dbReference type="GO" id="GO:0009897">
    <property type="term" value="C:external side of plasma membrane"/>
    <property type="evidence" value="ECO:0007669"/>
    <property type="project" value="TreeGrafter"/>
</dbReference>
<keyword evidence="6" id="KW-0862">Zinc</keyword>
<evidence type="ECO:0000256" key="5">
    <source>
        <dbReference type="ARBA" id="ARBA00022801"/>
    </source>
</evidence>
<evidence type="ECO:0000256" key="1">
    <source>
        <dbReference type="ARBA" id="ARBA00001947"/>
    </source>
</evidence>
<dbReference type="InterPro" id="IPR001365">
    <property type="entry name" value="A_deaminase_dom"/>
</dbReference>
<dbReference type="GO" id="GO:0060169">
    <property type="term" value="P:negative regulation of adenosine receptor signaling pathway"/>
    <property type="evidence" value="ECO:0007669"/>
    <property type="project" value="TreeGrafter"/>
</dbReference>
<dbReference type="NCBIfam" id="TIGR01430">
    <property type="entry name" value="aden_deam"/>
    <property type="match status" value="1"/>
</dbReference>
<dbReference type="InterPro" id="IPR032466">
    <property type="entry name" value="Metal_Hydrolase"/>
</dbReference>
<evidence type="ECO:0000313" key="8">
    <source>
        <dbReference type="EMBL" id="CAF3477481.1"/>
    </source>
</evidence>
<dbReference type="GO" id="GO:0046103">
    <property type="term" value="P:inosine biosynthetic process"/>
    <property type="evidence" value="ECO:0007669"/>
    <property type="project" value="TreeGrafter"/>
</dbReference>
<gene>
    <name evidence="8" type="ORF">KIK155_LOCUS14261</name>
</gene>
<evidence type="ECO:0000256" key="6">
    <source>
        <dbReference type="ARBA" id="ARBA00022833"/>
    </source>
</evidence>
<evidence type="ECO:0000256" key="3">
    <source>
        <dbReference type="ARBA" id="ARBA00012784"/>
    </source>
</evidence>
<sequence>MENQTSDIEENKILPGTLIDSTEKIVQHLSSQRRCSVSHNQAALVELHIHLDGSFRHSTLFDLAQQKGLKLVDGKELTLENFLPYVCIEAVCRSLAEFLEKFPFFTPIVAGDVEALERVAYEFVEDQAIQGVLYTETRYSPHYLTADKLQPEEVIEAINCGLRRGMKEYNVDVRTILCCVRQNPEWSMEIVKLADQYRSAGVVGIDLAGDEHNYPIHPHIPAFKRAVELGIHRTIHAGETGSVESVRQAIELCHAERIGHGYTIVDDPLIYDYIRRNDIHIECCLTSSIQTNAIAKYIPEDSEKREKKFVLNGQETKTRLHSHIRSKKEIWHPIHHFARDALNFSLSCDDPSVSQITIEHEYEHALADLKLSPAQLAQCVFNAARSAFLTNTEKKILIQRLVPRYIPIGILQDHLHDTNSSVFSFTTSIKTGIPVRHTPIITINGLNHSKPVVSLAQGYIYQGGLEGDAMTRLYFDEQHLRNNVFMWTGIRTVPFDASALPWNFASDPVQYYVEVTTSLIAVQGCMEVYGAASTSSNRDYWWDWI</sequence>
<name>A0A818FL96_9BILA</name>
<dbReference type="InterPro" id="IPR006330">
    <property type="entry name" value="Ado/ade_deaminase"/>
</dbReference>
<evidence type="ECO:0000313" key="9">
    <source>
        <dbReference type="Proteomes" id="UP000663865"/>
    </source>
</evidence>
<dbReference type="GO" id="GO:0046872">
    <property type="term" value="F:metal ion binding"/>
    <property type="evidence" value="ECO:0007669"/>
    <property type="project" value="UniProtKB-KW"/>
</dbReference>
<dbReference type="Pfam" id="PF00962">
    <property type="entry name" value="A_deaminase"/>
    <property type="match status" value="2"/>
</dbReference>
<dbReference type="PANTHER" id="PTHR11409">
    <property type="entry name" value="ADENOSINE DEAMINASE"/>
    <property type="match status" value="1"/>
</dbReference>
<accession>A0A818FL96</accession>
<comment type="similarity">
    <text evidence="2">Belongs to the metallo-dependent hydrolases superfamily. Adenosine and AMP deaminases family.</text>
</comment>
<keyword evidence="4" id="KW-0479">Metal-binding</keyword>